<evidence type="ECO:0000313" key="2">
    <source>
        <dbReference type="EMBL" id="AWV34421.1"/>
    </source>
</evidence>
<feature type="compositionally biased region" description="Polar residues" evidence="1">
    <location>
        <begin position="337"/>
        <end position="388"/>
    </location>
</feature>
<keyword evidence="2" id="KW-0436">Ligase</keyword>
<accession>A0AAD0KJJ9</accession>
<dbReference type="GO" id="GO:0016874">
    <property type="term" value="F:ligase activity"/>
    <property type="evidence" value="ECO:0007669"/>
    <property type="project" value="UniProtKB-KW"/>
</dbReference>
<feature type="region of interest" description="Disordered" evidence="1">
    <location>
        <begin position="454"/>
        <end position="495"/>
    </location>
</feature>
<sequence length="727" mass="73617">MNIGTLIRGLLGDNKAGAAKSLELKEGQVVRGVVLSVSDSGKEAVVQIQGTPVRAELETPLLPGETLNLQVGAPGEGGLPVLKPVSLGETVLATPQNMGEALESLGLTDSKAGREIVLAMQSGGIPLTKETAAILDAVMSAKPAGVPTSEWLDAAVISVKRGLPVTPESVKGLQQAVFGPQLHQLLSALEEQITIWAGQVAGEETTAEAKTGMGTPTGKLNAPVTTGTGAVINGEVVSAGDADAEMDQVAVKGTGQPVSKPAEGSAGVTTTSGSAAATGGATGAGVISDEPTIPLNSVKSEISGSAAASTAEAPENETGIVTAKPVVPEEAGEVVQLSKSGNTGEPLTGKITSTLASGTQSSAANTQGDGIVSNQNSSNQSETHGNEMSLNKDRAQGSVSGANISATGSAGANSQAAAGSQAGAASQAAAPSGAALLAKLQGVLTELRGSMPQLANVPPADAAGQDPAPAPAVPRGETMAAAASPVQPDTAPPADAESWVGRVLKLLGAEHEQQAVRGALPAAETARAAAGTAAAALGSVGGEQAADTLKGVLLQLMSSSEVPPAVKDAASGLVQQLTGQQLLLNTDRTAPFAQVTLFLPLQGPDGQETASVHIQSRRGRKGELDAANCRLWFDLDMKQLGQTLVDVQVVDRIVSLKLHNDHPWVLELLETRREDIKTAVESIGYQLSGLRTEPLPELNLPKELAGSNTNKFVDYVPEAYKGVDYRI</sequence>
<dbReference type="Proteomes" id="UP000249163">
    <property type="component" value="Chromosome"/>
</dbReference>
<evidence type="ECO:0000313" key="3">
    <source>
        <dbReference type="Proteomes" id="UP000249163"/>
    </source>
</evidence>
<organism evidence="2 3">
    <name type="scientific">Paenibacillus odorifer</name>
    <dbReference type="NCBI Taxonomy" id="189426"/>
    <lineage>
        <taxon>Bacteria</taxon>
        <taxon>Bacillati</taxon>
        <taxon>Bacillota</taxon>
        <taxon>Bacilli</taxon>
        <taxon>Bacillales</taxon>
        <taxon>Paenibacillaceae</taxon>
        <taxon>Paenibacillus</taxon>
    </lineage>
</organism>
<dbReference type="AlphaFoldDB" id="A0AAD0KJJ9"/>
<name>A0AAD0KJJ9_9BACL</name>
<feature type="compositionally biased region" description="Low complexity" evidence="1">
    <location>
        <begin position="264"/>
        <end position="279"/>
    </location>
</feature>
<dbReference type="RefSeq" id="WP_111504588.1">
    <property type="nucleotide sequence ID" value="NZ_CP021965.1"/>
</dbReference>
<reference evidence="2 3" key="1">
    <citation type="submission" date="2017-06" db="EMBL/GenBank/DDBJ databases">
        <title>Complete genome sequence of Paenibacillus odorifer CBA7130.</title>
        <authorList>
            <person name="Nam Y.-D."/>
            <person name="Kang J."/>
            <person name="Chung W.-H."/>
        </authorList>
    </citation>
    <scope>NUCLEOTIDE SEQUENCE [LARGE SCALE GENOMIC DNA]</scope>
    <source>
        <strain evidence="2 3">CBA7130</strain>
    </source>
</reference>
<feature type="region of interest" description="Disordered" evidence="1">
    <location>
        <begin position="332"/>
        <end position="388"/>
    </location>
</feature>
<protein>
    <submittedName>
        <fullName evidence="2">DNA ligase</fullName>
    </submittedName>
</protein>
<evidence type="ECO:0000256" key="1">
    <source>
        <dbReference type="SAM" id="MobiDB-lite"/>
    </source>
</evidence>
<proteinExistence type="predicted"/>
<feature type="compositionally biased region" description="Low complexity" evidence="1">
    <location>
        <begin position="457"/>
        <end position="467"/>
    </location>
</feature>
<feature type="region of interest" description="Disordered" evidence="1">
    <location>
        <begin position="254"/>
        <end position="292"/>
    </location>
</feature>
<dbReference type="EMBL" id="CP021965">
    <property type="protein sequence ID" value="AWV34421.1"/>
    <property type="molecule type" value="Genomic_DNA"/>
</dbReference>
<gene>
    <name evidence="2" type="ORF">CD191_18355</name>
</gene>